<sequence>MEGRRRSRRNADRASKARRDLEEDKKQQLHEIENVYDVVSEEEYNRIITNRRKQGQFVVNDSKGGASNYEYFDNGEDDFGEIQEDEMESFYRIGELSKKLLKRGEKKLNESKDSMLGRIDKSFFGKGKKHSQKEEESQPSGKKATVMDENALEDFLRFDDEDDMPLPSKKASQKRPISRPESSQPSKMASIPDDGDLPDMDVDLPLPHESVDWSEAQQHSTLSEDGTEAASRNLLKEYEAEPHVTSLPASTAAAKPSTAAALPAREVSLDDEEAMRILEGAEAPEDEINEAELAALLGDVPPTQATQATQTAQATQATLPTPPVFRTDTTENEESLARLLDRLKDQQVDASLAQAPQPANPANPTAAASATLLTGDDSTTLRFFMTEVFEDASVAPGQLFLFGRVPVGSRTESVCVVVGNISRHLFFLPAEREGGRCSVAEVKQEVLDILSPLVKNTREIGFRVDRKKYAFEIEGIPTEETDYVHLVYPGRYPVFPRESGRTFQHVFGRTTSAAETFALECGVKGPQWLEIGGVSVSPSKKSFCQHEFAVPEIRGNLQVLAELPPPTLRVLSLELSAITRPDNNQTQICAAAAAVYEGIDIVRDTDRTHQTPVRGCCWVCPVTTYPLQFKQELAKQRLQPVVLGSEAELLRLLFEFVAAADPDLVVGHNIVGNALVALQARIIRLKLPWAKLGRLRRSGPLPRVLATDLPTVLLCGRLVVDTYTSAKELTKEDDYGLPYLCEKYTAVHASEFENAQVLAVFQRADRLCLFLRSLLINVNAVAQLMFGLQIVPLTHQIATISGLWWSHCLRSNRSERVEYYLLHGFHQLGFIVPDKQPKEKRGKRQSKYEGGLVLEPRAGLYDDYIVVLDFNSLYPSIIQEYNLCYTTVRREKKEEEAQDADEDGDVVVKEDAQITLPWLPDTVDEAHLAPLPKMIRYLVQKRREIKALIKGEKDKLKRKQLDIKQLALKILANSMYGCLGFTNSRFCATKIASTVTQTGRFILHSTLQLAEKAGYTVVYGDTDSIMINTGVKDYTECMRIGESLKKEINKRYTYLQIDVDYVFKRMLLLKKKKYAALKVVSVVNGEVNTQREVKGIDLVRRDWSIITKTAGNQLLNYLFSDISRDDFRIKIGEYLANLAQNMKEGKIPLEQYVITKSLTHSLRDYDSKNNANNPHVVVALRMQKAGQIMNAGDFIRYIICVSTDPNHPLPSKMLGDRAFSIPEIRSSNGALQPDLDWYLRNQLLPTLSRLVAPLDDIPRSYLCSCLGLEYQVATAEEYSAESANFACQFKPRAERTDYETMYARVDPIPLHCAACRRDFTFVGVLPLMREGCVGMRCACGAVFTTEYLRNVLLLYCHRMIARVLQSEFVCDDVMCGYRSARARLTDDHCGNVTCQGSMRREFGAVRCYWDLCYASDTVKGMTEITEEIDALRSRLEYSFIRLSVFK</sequence>
<feature type="region of interest" description="Disordered" evidence="13">
    <location>
        <begin position="119"/>
        <end position="207"/>
    </location>
</feature>
<dbReference type="GO" id="GO:0003887">
    <property type="term" value="F:DNA-directed DNA polymerase activity"/>
    <property type="evidence" value="ECO:0007669"/>
    <property type="project" value="UniProtKB-KW"/>
</dbReference>
<evidence type="ECO:0000256" key="11">
    <source>
        <dbReference type="ARBA" id="ARBA00023242"/>
    </source>
</evidence>
<feature type="region of interest" description="Disordered" evidence="13">
    <location>
        <begin position="1"/>
        <end position="26"/>
    </location>
</feature>
<keyword evidence="6" id="KW-0479">Metal-binding</keyword>
<dbReference type="InterPro" id="IPR043502">
    <property type="entry name" value="DNA/RNA_pol_sf"/>
</dbReference>
<comment type="caution">
    <text evidence="18">The sequence shown here is derived from an EMBL/GenBank/DDBJ whole genome shotgun (WGS) entry which is preliminary data.</text>
</comment>
<dbReference type="SUPFAM" id="SSF53098">
    <property type="entry name" value="Ribonuclease H-like"/>
    <property type="match status" value="1"/>
</dbReference>
<dbReference type="GO" id="GO:1902975">
    <property type="term" value="P:mitotic DNA replication initiation"/>
    <property type="evidence" value="ECO:0007669"/>
    <property type="project" value="InterPro"/>
</dbReference>
<dbReference type="GO" id="GO:0000166">
    <property type="term" value="F:nucleotide binding"/>
    <property type="evidence" value="ECO:0007669"/>
    <property type="project" value="InterPro"/>
</dbReference>
<dbReference type="InterPro" id="IPR015088">
    <property type="entry name" value="Znf_DNA-dir_DNA_pol_B_alpha"/>
</dbReference>
<dbReference type="Pfam" id="PF03104">
    <property type="entry name" value="DNA_pol_B_exo1"/>
    <property type="match status" value="1"/>
</dbReference>
<feature type="domain" description="Zinc finger DNA-directed DNA polymerase family B alpha" evidence="16">
    <location>
        <begin position="1299"/>
        <end position="1414"/>
    </location>
</feature>
<reference evidence="18 19" key="1">
    <citation type="submission" date="2016-05" db="EMBL/GenBank/DDBJ databases">
        <title>Nuclear genome of Blastocystis sp. subtype 1 NandII.</title>
        <authorList>
            <person name="Gentekaki E."/>
            <person name="Curtis B."/>
            <person name="Stairs C."/>
            <person name="Eme L."/>
            <person name="Herman E."/>
            <person name="Klimes V."/>
            <person name="Arias M.C."/>
            <person name="Elias M."/>
            <person name="Hilliou F."/>
            <person name="Klute M."/>
            <person name="Malik S.-B."/>
            <person name="Pightling A."/>
            <person name="Rachubinski R."/>
            <person name="Salas D."/>
            <person name="Schlacht A."/>
            <person name="Suga H."/>
            <person name="Archibald J."/>
            <person name="Ball S.G."/>
            <person name="Clark G."/>
            <person name="Dacks J."/>
            <person name="Van Der Giezen M."/>
            <person name="Tsaousis A."/>
            <person name="Roger A."/>
        </authorList>
    </citation>
    <scope>NUCLEOTIDE SEQUENCE [LARGE SCALE GENOMIC DNA]</scope>
    <source>
        <strain evidence="19">ATCC 50177 / NandII</strain>
    </source>
</reference>
<keyword evidence="5 12" id="KW-0235">DNA replication</keyword>
<feature type="compositionally biased region" description="Low complexity" evidence="13">
    <location>
        <begin position="305"/>
        <end position="319"/>
    </location>
</feature>
<dbReference type="Pfam" id="PF00136">
    <property type="entry name" value="DNA_pol_B"/>
    <property type="match status" value="1"/>
</dbReference>
<feature type="compositionally biased region" description="Low complexity" evidence="13">
    <location>
        <begin position="245"/>
        <end position="264"/>
    </location>
</feature>
<dbReference type="CDD" id="cd05532">
    <property type="entry name" value="POLBc_alpha"/>
    <property type="match status" value="1"/>
</dbReference>
<dbReference type="InterPro" id="IPR045846">
    <property type="entry name" value="POLBc_alpha"/>
</dbReference>
<evidence type="ECO:0000256" key="13">
    <source>
        <dbReference type="SAM" id="MobiDB-lite"/>
    </source>
</evidence>
<evidence type="ECO:0000256" key="12">
    <source>
        <dbReference type="RuleBase" id="RU000442"/>
    </source>
</evidence>
<dbReference type="Pfam" id="PF12254">
    <property type="entry name" value="DNA_pol_alpha_N"/>
    <property type="match status" value="1"/>
</dbReference>
<dbReference type="Gene3D" id="1.10.3200.20">
    <property type="entry name" value="DNA Polymerase alpha, zinc finger"/>
    <property type="match status" value="1"/>
</dbReference>
<evidence type="ECO:0000313" key="18">
    <source>
        <dbReference type="EMBL" id="OAO13522.1"/>
    </source>
</evidence>
<keyword evidence="11" id="KW-0539">Nucleus</keyword>
<protein>
    <recommendedName>
        <fullName evidence="12">DNA polymerase</fullName>
        <ecNumber evidence="12">2.7.7.7</ecNumber>
    </recommendedName>
</protein>
<dbReference type="EC" id="2.7.7.7" evidence="12"/>
<feature type="region of interest" description="Disordered" evidence="13">
    <location>
        <begin position="305"/>
        <end position="330"/>
    </location>
</feature>
<comment type="catalytic activity">
    <reaction evidence="12">
        <text>DNA(n) + a 2'-deoxyribonucleoside 5'-triphosphate = DNA(n+1) + diphosphate</text>
        <dbReference type="Rhea" id="RHEA:22508"/>
        <dbReference type="Rhea" id="RHEA-COMP:17339"/>
        <dbReference type="Rhea" id="RHEA-COMP:17340"/>
        <dbReference type="ChEBI" id="CHEBI:33019"/>
        <dbReference type="ChEBI" id="CHEBI:61560"/>
        <dbReference type="ChEBI" id="CHEBI:173112"/>
        <dbReference type="EC" id="2.7.7.7"/>
    </reaction>
</comment>
<dbReference type="GO" id="GO:0003682">
    <property type="term" value="F:chromatin binding"/>
    <property type="evidence" value="ECO:0007669"/>
    <property type="project" value="TreeGrafter"/>
</dbReference>
<dbReference type="Pfam" id="PF08996">
    <property type="entry name" value="zf-DNA_Pol"/>
    <property type="match status" value="1"/>
</dbReference>
<evidence type="ECO:0000256" key="8">
    <source>
        <dbReference type="ARBA" id="ARBA00022833"/>
    </source>
</evidence>
<dbReference type="InterPro" id="IPR017964">
    <property type="entry name" value="DNA-dir_DNA_pol_B_CS"/>
</dbReference>
<dbReference type="NCBIfam" id="TIGR00592">
    <property type="entry name" value="pol2"/>
    <property type="match status" value="1"/>
</dbReference>
<dbReference type="PANTHER" id="PTHR45861:SF1">
    <property type="entry name" value="DNA POLYMERASE ALPHA CATALYTIC SUBUNIT"/>
    <property type="match status" value="1"/>
</dbReference>
<dbReference type="Gene3D" id="3.90.1600.10">
    <property type="entry name" value="Palm domain of DNA polymerase"/>
    <property type="match status" value="1"/>
</dbReference>
<feature type="domain" description="DNA polymerase alpha catalytic subunit N-terminal" evidence="17">
    <location>
        <begin position="17"/>
        <end position="79"/>
    </location>
</feature>
<dbReference type="STRING" id="478820.A0A196SBN2"/>
<feature type="domain" description="DNA-directed DNA polymerase family B multifunctional" evidence="14">
    <location>
        <begin position="805"/>
        <end position="1253"/>
    </location>
</feature>
<evidence type="ECO:0000259" key="14">
    <source>
        <dbReference type="Pfam" id="PF00136"/>
    </source>
</evidence>
<evidence type="ECO:0000256" key="9">
    <source>
        <dbReference type="ARBA" id="ARBA00022932"/>
    </source>
</evidence>
<evidence type="ECO:0000313" key="19">
    <source>
        <dbReference type="Proteomes" id="UP000078348"/>
    </source>
</evidence>
<keyword evidence="4 12" id="KW-0548">Nucleotidyltransferase</keyword>
<keyword evidence="3 12" id="KW-0808">Transferase</keyword>
<dbReference type="Gene3D" id="1.10.132.60">
    <property type="entry name" value="DNA polymerase family B, C-terminal domain"/>
    <property type="match status" value="1"/>
</dbReference>
<dbReference type="InterPro" id="IPR006172">
    <property type="entry name" value="DNA-dir_DNA_pol_B"/>
</dbReference>
<dbReference type="SUPFAM" id="SSF56672">
    <property type="entry name" value="DNA/RNA polymerases"/>
    <property type="match status" value="1"/>
</dbReference>
<keyword evidence="10 12" id="KW-0238">DNA-binding</keyword>
<dbReference type="PRINTS" id="PR00106">
    <property type="entry name" value="DNAPOLB"/>
</dbReference>
<evidence type="ECO:0000256" key="3">
    <source>
        <dbReference type="ARBA" id="ARBA00022679"/>
    </source>
</evidence>
<comment type="subcellular location">
    <subcellularLocation>
        <location evidence="1">Nucleus</location>
    </subcellularLocation>
</comment>
<dbReference type="GO" id="GO:0003697">
    <property type="term" value="F:single-stranded DNA binding"/>
    <property type="evidence" value="ECO:0007669"/>
    <property type="project" value="TreeGrafter"/>
</dbReference>
<dbReference type="GO" id="GO:0005658">
    <property type="term" value="C:alpha DNA polymerase:primase complex"/>
    <property type="evidence" value="ECO:0007669"/>
    <property type="project" value="TreeGrafter"/>
</dbReference>
<evidence type="ECO:0000256" key="7">
    <source>
        <dbReference type="ARBA" id="ARBA00022771"/>
    </source>
</evidence>
<dbReference type="OrthoDB" id="6755010at2759"/>
<evidence type="ECO:0000256" key="5">
    <source>
        <dbReference type="ARBA" id="ARBA00022705"/>
    </source>
</evidence>
<keyword evidence="9 12" id="KW-0239">DNA-directed DNA polymerase</keyword>
<dbReference type="InterPro" id="IPR038256">
    <property type="entry name" value="Pol_alpha_znc_sf"/>
</dbReference>
<dbReference type="InterPro" id="IPR012337">
    <property type="entry name" value="RNaseH-like_sf"/>
</dbReference>
<feature type="domain" description="DNA-directed DNA polymerase family B exonuclease" evidence="15">
    <location>
        <begin position="505"/>
        <end position="737"/>
    </location>
</feature>
<dbReference type="GO" id="GO:0006273">
    <property type="term" value="P:lagging strand elongation"/>
    <property type="evidence" value="ECO:0007669"/>
    <property type="project" value="TreeGrafter"/>
</dbReference>
<dbReference type="PANTHER" id="PTHR45861">
    <property type="entry name" value="DNA POLYMERASE ALPHA CATALYTIC SUBUNIT"/>
    <property type="match status" value="1"/>
</dbReference>
<dbReference type="SMART" id="SM00486">
    <property type="entry name" value="POLBc"/>
    <property type="match status" value="1"/>
</dbReference>
<dbReference type="Gene3D" id="2.40.50.730">
    <property type="match status" value="1"/>
</dbReference>
<keyword evidence="19" id="KW-1185">Reference proteome</keyword>
<dbReference type="Gene3D" id="3.30.70.2820">
    <property type="match status" value="1"/>
</dbReference>
<dbReference type="GO" id="GO:0008270">
    <property type="term" value="F:zinc ion binding"/>
    <property type="evidence" value="ECO:0007669"/>
    <property type="project" value="UniProtKB-KW"/>
</dbReference>
<dbReference type="EMBL" id="LXWW01000374">
    <property type="protein sequence ID" value="OAO13522.1"/>
    <property type="molecule type" value="Genomic_DNA"/>
</dbReference>
<evidence type="ECO:0000256" key="2">
    <source>
        <dbReference type="ARBA" id="ARBA00005755"/>
    </source>
</evidence>
<dbReference type="InterPro" id="IPR006134">
    <property type="entry name" value="DNA-dir_DNA_pol_B_multi_dom"/>
</dbReference>
<proteinExistence type="inferred from homology"/>
<dbReference type="InterPro" id="IPR006133">
    <property type="entry name" value="DNA-dir_DNA_pol_B_exonuc"/>
</dbReference>
<dbReference type="Gene3D" id="1.10.287.690">
    <property type="entry name" value="Helix hairpin bin"/>
    <property type="match status" value="1"/>
</dbReference>
<evidence type="ECO:0000259" key="17">
    <source>
        <dbReference type="Pfam" id="PF12254"/>
    </source>
</evidence>
<evidence type="ECO:0000256" key="1">
    <source>
        <dbReference type="ARBA" id="ARBA00004123"/>
    </source>
</evidence>
<keyword evidence="7" id="KW-0863">Zinc-finger</keyword>
<dbReference type="InterPro" id="IPR036397">
    <property type="entry name" value="RNaseH_sf"/>
</dbReference>
<comment type="similarity">
    <text evidence="2 12">Belongs to the DNA polymerase type-B family.</text>
</comment>
<evidence type="ECO:0000256" key="4">
    <source>
        <dbReference type="ARBA" id="ARBA00022695"/>
    </source>
</evidence>
<dbReference type="InterPro" id="IPR024647">
    <property type="entry name" value="DNA_pol_a_cat_su_N"/>
</dbReference>
<feature type="region of interest" description="Disordered" evidence="13">
    <location>
        <begin position="242"/>
        <end position="264"/>
    </location>
</feature>
<dbReference type="Gene3D" id="3.30.420.10">
    <property type="entry name" value="Ribonuclease H-like superfamily/Ribonuclease H"/>
    <property type="match status" value="1"/>
</dbReference>
<accession>A0A196SBN2</accession>
<evidence type="ECO:0000259" key="15">
    <source>
        <dbReference type="Pfam" id="PF03104"/>
    </source>
</evidence>
<evidence type="ECO:0000259" key="16">
    <source>
        <dbReference type="Pfam" id="PF08996"/>
    </source>
</evidence>
<dbReference type="PROSITE" id="PS00116">
    <property type="entry name" value="DNA_POLYMERASE_B"/>
    <property type="match status" value="1"/>
</dbReference>
<gene>
    <name evidence="18" type="ORF">AV274_4789</name>
</gene>
<evidence type="ECO:0000256" key="6">
    <source>
        <dbReference type="ARBA" id="ARBA00022723"/>
    </source>
</evidence>
<feature type="compositionally biased region" description="Acidic residues" evidence="13">
    <location>
        <begin position="193"/>
        <end position="202"/>
    </location>
</feature>
<dbReference type="GO" id="GO:0003688">
    <property type="term" value="F:DNA replication origin binding"/>
    <property type="evidence" value="ECO:0007669"/>
    <property type="project" value="TreeGrafter"/>
</dbReference>
<name>A0A196SBN2_BLAHN</name>
<dbReference type="Proteomes" id="UP000078348">
    <property type="component" value="Unassembled WGS sequence"/>
</dbReference>
<organism evidence="18 19">
    <name type="scientific">Blastocystis sp. subtype 1 (strain ATCC 50177 / NandII)</name>
    <dbReference type="NCBI Taxonomy" id="478820"/>
    <lineage>
        <taxon>Eukaryota</taxon>
        <taxon>Sar</taxon>
        <taxon>Stramenopiles</taxon>
        <taxon>Bigyra</taxon>
        <taxon>Opalozoa</taxon>
        <taxon>Opalinata</taxon>
        <taxon>Blastocystidae</taxon>
        <taxon>Blastocystis</taxon>
    </lineage>
</organism>
<keyword evidence="8" id="KW-0862">Zinc</keyword>
<dbReference type="GO" id="GO:0006272">
    <property type="term" value="P:leading strand elongation"/>
    <property type="evidence" value="ECO:0007669"/>
    <property type="project" value="TreeGrafter"/>
</dbReference>
<evidence type="ECO:0000256" key="10">
    <source>
        <dbReference type="ARBA" id="ARBA00023125"/>
    </source>
</evidence>
<dbReference type="InterPro" id="IPR042087">
    <property type="entry name" value="DNA_pol_B_thumb"/>
</dbReference>
<dbReference type="InterPro" id="IPR023211">
    <property type="entry name" value="DNA_pol_palm_dom_sf"/>
</dbReference>